<accession>A0AAD4Q6I2</accession>
<dbReference type="Pfam" id="PF07896">
    <property type="entry name" value="DUF1674"/>
    <property type="match status" value="1"/>
</dbReference>
<feature type="region of interest" description="Disordered" evidence="3">
    <location>
        <begin position="24"/>
        <end position="160"/>
    </location>
</feature>
<protein>
    <recommendedName>
        <fullName evidence="2">Succinate dehydrogenase assembly factor 4, mitochondrial</fullName>
    </recommendedName>
</protein>
<comment type="caution">
    <text evidence="4">The sequence shown here is derived from an EMBL/GenBank/DDBJ whole genome shotgun (WGS) entry which is preliminary data.</text>
</comment>
<evidence type="ECO:0000256" key="1">
    <source>
        <dbReference type="ARBA" id="ARBA00005701"/>
    </source>
</evidence>
<dbReference type="InterPro" id="IPR012875">
    <property type="entry name" value="SDHF4"/>
</dbReference>
<dbReference type="PANTHER" id="PTHR28524:SF3">
    <property type="entry name" value="SUCCINATE DEHYDROGENASE ASSEMBLY FACTOR 4, MITOCHONDRIAL"/>
    <property type="match status" value="1"/>
</dbReference>
<sequence>MSLFSRTLRTTATALSYRPLLTAPRHSLPSYNRHLADKPAFGDGPAPPRLPKEEQEIFEELQRQSTGAFSTPRSAPPKINQSPDSQPQTVASTTQSESKRASAGSITQGEELHPDMRQGVKPEFDGEKNPKTGEIGGPKNEPLRWGHQGDWSYNGRVTDF</sequence>
<dbReference type="AlphaFoldDB" id="A0AAD4Q6I2"/>
<proteinExistence type="inferred from homology"/>
<evidence type="ECO:0000313" key="5">
    <source>
        <dbReference type="Proteomes" id="UP001201262"/>
    </source>
</evidence>
<name>A0AAD4Q6I2_9EURO</name>
<evidence type="ECO:0000256" key="2">
    <source>
        <dbReference type="ARBA" id="ARBA00022170"/>
    </source>
</evidence>
<dbReference type="GO" id="GO:0005739">
    <property type="term" value="C:mitochondrion"/>
    <property type="evidence" value="ECO:0007669"/>
    <property type="project" value="TreeGrafter"/>
</dbReference>
<organism evidence="4 5">
    <name type="scientific">Talaromyces proteolyticus</name>
    <dbReference type="NCBI Taxonomy" id="1131652"/>
    <lineage>
        <taxon>Eukaryota</taxon>
        <taxon>Fungi</taxon>
        <taxon>Dikarya</taxon>
        <taxon>Ascomycota</taxon>
        <taxon>Pezizomycotina</taxon>
        <taxon>Eurotiomycetes</taxon>
        <taxon>Eurotiomycetidae</taxon>
        <taxon>Eurotiales</taxon>
        <taxon>Trichocomaceae</taxon>
        <taxon>Talaromyces</taxon>
        <taxon>Talaromyces sect. Bacilispori</taxon>
    </lineage>
</organism>
<dbReference type="EMBL" id="JAJTJA010000001">
    <property type="protein sequence ID" value="KAH8705673.1"/>
    <property type="molecule type" value="Genomic_DNA"/>
</dbReference>
<dbReference type="PANTHER" id="PTHR28524">
    <property type="entry name" value="SUCCINATE DEHYDROGENASE ASSEMBLY FACTOR 4, MITOCHONDRIAL"/>
    <property type="match status" value="1"/>
</dbReference>
<dbReference type="GO" id="GO:0034553">
    <property type="term" value="P:mitochondrial respiratory chain complex II assembly"/>
    <property type="evidence" value="ECO:0007669"/>
    <property type="project" value="TreeGrafter"/>
</dbReference>
<feature type="compositionally biased region" description="Polar residues" evidence="3">
    <location>
        <begin position="63"/>
        <end position="96"/>
    </location>
</feature>
<keyword evidence="5" id="KW-1185">Reference proteome</keyword>
<evidence type="ECO:0000313" key="4">
    <source>
        <dbReference type="EMBL" id="KAH8705673.1"/>
    </source>
</evidence>
<feature type="compositionally biased region" description="Basic and acidic residues" evidence="3">
    <location>
        <begin position="110"/>
        <end position="131"/>
    </location>
</feature>
<dbReference type="GeneID" id="70239898"/>
<evidence type="ECO:0000256" key="3">
    <source>
        <dbReference type="SAM" id="MobiDB-lite"/>
    </source>
</evidence>
<dbReference type="RefSeq" id="XP_046078294.1">
    <property type="nucleotide sequence ID" value="XM_046209611.1"/>
</dbReference>
<dbReference type="Proteomes" id="UP001201262">
    <property type="component" value="Unassembled WGS sequence"/>
</dbReference>
<reference evidence="4" key="1">
    <citation type="submission" date="2021-12" db="EMBL/GenBank/DDBJ databases">
        <title>Convergent genome expansion in fungi linked to evolution of root-endophyte symbiosis.</title>
        <authorList>
            <consortium name="DOE Joint Genome Institute"/>
            <person name="Ke Y.-H."/>
            <person name="Bonito G."/>
            <person name="Liao H.-L."/>
            <person name="Looney B."/>
            <person name="Rojas-Flechas A."/>
            <person name="Nash J."/>
            <person name="Hameed K."/>
            <person name="Schadt C."/>
            <person name="Martin F."/>
            <person name="Crous P.W."/>
            <person name="Miettinen O."/>
            <person name="Magnuson J.K."/>
            <person name="Labbe J."/>
            <person name="Jacobson D."/>
            <person name="Doktycz M.J."/>
            <person name="Veneault-Fourrey C."/>
            <person name="Kuo A."/>
            <person name="Mondo S."/>
            <person name="Calhoun S."/>
            <person name="Riley R."/>
            <person name="Ohm R."/>
            <person name="LaButti K."/>
            <person name="Andreopoulos B."/>
            <person name="Pangilinan J."/>
            <person name="Nolan M."/>
            <person name="Tritt A."/>
            <person name="Clum A."/>
            <person name="Lipzen A."/>
            <person name="Daum C."/>
            <person name="Barry K."/>
            <person name="Grigoriev I.V."/>
            <person name="Vilgalys R."/>
        </authorList>
    </citation>
    <scope>NUCLEOTIDE SEQUENCE</scope>
    <source>
        <strain evidence="4">PMI_201</strain>
    </source>
</reference>
<gene>
    <name evidence="4" type="ORF">BGW36DRAFT_16656</name>
</gene>
<comment type="similarity">
    <text evidence="1">Belongs to the SDHAF4 family.</text>
</comment>